<evidence type="ECO:0000256" key="7">
    <source>
        <dbReference type="SAM" id="MobiDB-lite"/>
    </source>
</evidence>
<accession>A0A0P1KNQ3</accession>
<evidence type="ECO:0000259" key="8">
    <source>
        <dbReference type="PROSITE" id="PS50089"/>
    </source>
</evidence>
<dbReference type="InterPro" id="IPR000679">
    <property type="entry name" value="Znf_GATA"/>
</dbReference>
<feature type="domain" description="RING-type" evidence="8">
    <location>
        <begin position="166"/>
        <end position="223"/>
    </location>
</feature>
<reference evidence="11" key="1">
    <citation type="submission" date="2015-10" db="EMBL/GenBank/DDBJ databases">
        <authorList>
            <person name="Devillers H."/>
        </authorList>
    </citation>
    <scope>NUCLEOTIDE SEQUENCE [LARGE SCALE GENOMIC DNA]</scope>
</reference>
<dbReference type="InterPro" id="IPR013083">
    <property type="entry name" value="Znf_RING/FYVE/PHD"/>
</dbReference>
<evidence type="ECO:0000313" key="11">
    <source>
        <dbReference type="Proteomes" id="UP000236544"/>
    </source>
</evidence>
<feature type="domain" description="GATA-type" evidence="9">
    <location>
        <begin position="160"/>
        <end position="215"/>
    </location>
</feature>
<evidence type="ECO:0000256" key="4">
    <source>
        <dbReference type="ARBA" id="ARBA00022771"/>
    </source>
</evidence>
<dbReference type="InterPro" id="IPR039739">
    <property type="entry name" value="MAG2/RNF10"/>
</dbReference>
<evidence type="ECO:0000313" key="10">
    <source>
        <dbReference type="EMBL" id="CUS20200.1"/>
    </source>
</evidence>
<dbReference type="PROSITE" id="PS50089">
    <property type="entry name" value="ZF_RING_2"/>
    <property type="match status" value="1"/>
</dbReference>
<dbReference type="SMART" id="SM00184">
    <property type="entry name" value="RING"/>
    <property type="match status" value="1"/>
</dbReference>
<dbReference type="GO" id="GO:0045944">
    <property type="term" value="P:positive regulation of transcription by RNA polymerase II"/>
    <property type="evidence" value="ECO:0007669"/>
    <property type="project" value="TreeGrafter"/>
</dbReference>
<evidence type="ECO:0000256" key="3">
    <source>
        <dbReference type="ARBA" id="ARBA00022723"/>
    </source>
</evidence>
<keyword evidence="3" id="KW-0479">Metal-binding</keyword>
<dbReference type="InterPro" id="IPR001841">
    <property type="entry name" value="Znf_RING"/>
</dbReference>
<feature type="compositionally biased region" description="Basic residues" evidence="7">
    <location>
        <begin position="19"/>
        <end position="45"/>
    </location>
</feature>
<name>A0A0P1KNQ3_9SACH</name>
<dbReference type="InterPro" id="IPR018957">
    <property type="entry name" value="Znf_C3HC4_RING-type"/>
</dbReference>
<dbReference type="GO" id="GO:0000976">
    <property type="term" value="F:transcription cis-regulatory region binding"/>
    <property type="evidence" value="ECO:0007669"/>
    <property type="project" value="TreeGrafter"/>
</dbReference>
<gene>
    <name evidence="10" type="ORF">LAQU0_S01e01244g</name>
</gene>
<feature type="compositionally biased region" description="Polar residues" evidence="7">
    <location>
        <begin position="1"/>
        <end position="18"/>
    </location>
</feature>
<keyword evidence="5" id="KW-0862">Zinc</keyword>
<organism evidence="10 11">
    <name type="scientific">Lachancea quebecensis</name>
    <dbReference type="NCBI Taxonomy" id="1654605"/>
    <lineage>
        <taxon>Eukaryota</taxon>
        <taxon>Fungi</taxon>
        <taxon>Dikarya</taxon>
        <taxon>Ascomycota</taxon>
        <taxon>Saccharomycotina</taxon>
        <taxon>Saccharomycetes</taxon>
        <taxon>Saccharomycetales</taxon>
        <taxon>Saccharomycetaceae</taxon>
        <taxon>Lachancea</taxon>
    </lineage>
</organism>
<evidence type="ECO:0000256" key="2">
    <source>
        <dbReference type="ARBA" id="ARBA00022490"/>
    </source>
</evidence>
<feature type="region of interest" description="Disordered" evidence="7">
    <location>
        <begin position="556"/>
        <end position="612"/>
    </location>
</feature>
<keyword evidence="2" id="KW-0963">Cytoplasm</keyword>
<evidence type="ECO:0000259" key="9">
    <source>
        <dbReference type="PROSITE" id="PS50114"/>
    </source>
</evidence>
<comment type="subcellular location">
    <subcellularLocation>
        <location evidence="1">Cytoplasm</location>
    </subcellularLocation>
</comment>
<dbReference type="EMBL" id="LN890560">
    <property type="protein sequence ID" value="CUS20200.1"/>
    <property type="molecule type" value="Genomic_DNA"/>
</dbReference>
<dbReference type="Pfam" id="PF00097">
    <property type="entry name" value="zf-C3HC4"/>
    <property type="match status" value="1"/>
</dbReference>
<evidence type="ECO:0000256" key="6">
    <source>
        <dbReference type="PROSITE-ProRule" id="PRU00094"/>
    </source>
</evidence>
<evidence type="ECO:0000256" key="1">
    <source>
        <dbReference type="ARBA" id="ARBA00004496"/>
    </source>
</evidence>
<keyword evidence="11" id="KW-1185">Reference proteome</keyword>
<keyword evidence="4 6" id="KW-0863">Zinc-finger</keyword>
<dbReference type="Gene3D" id="3.30.40.10">
    <property type="entry name" value="Zinc/RING finger domain, C3HC4 (zinc finger)"/>
    <property type="match status" value="1"/>
</dbReference>
<evidence type="ECO:0000256" key="5">
    <source>
        <dbReference type="ARBA" id="ARBA00022833"/>
    </source>
</evidence>
<dbReference type="SUPFAM" id="SSF57850">
    <property type="entry name" value="RING/U-box"/>
    <property type="match status" value="1"/>
</dbReference>
<dbReference type="PROSITE" id="PS00518">
    <property type="entry name" value="ZF_RING_1"/>
    <property type="match status" value="1"/>
</dbReference>
<proteinExistence type="predicted"/>
<dbReference type="GO" id="GO:0005737">
    <property type="term" value="C:cytoplasm"/>
    <property type="evidence" value="ECO:0007669"/>
    <property type="project" value="UniProtKB-SubCell"/>
</dbReference>
<dbReference type="PANTHER" id="PTHR12983">
    <property type="entry name" value="RING FINGER 10 FAMILY MEMBER"/>
    <property type="match status" value="1"/>
</dbReference>
<protein>
    <submittedName>
        <fullName evidence="10">LAQU0S01e01244g1_1</fullName>
    </submittedName>
</protein>
<dbReference type="AlphaFoldDB" id="A0A0P1KNQ3"/>
<feature type="compositionally biased region" description="Polar residues" evidence="7">
    <location>
        <begin position="602"/>
        <end position="612"/>
    </location>
</feature>
<dbReference type="PANTHER" id="PTHR12983:SF9">
    <property type="entry name" value="E3 UBIQUITIN-PROTEIN LIGASE RNF10"/>
    <property type="match status" value="1"/>
</dbReference>
<dbReference type="GO" id="GO:0008270">
    <property type="term" value="F:zinc ion binding"/>
    <property type="evidence" value="ECO:0007669"/>
    <property type="project" value="UniProtKB-KW"/>
</dbReference>
<dbReference type="Proteomes" id="UP000236544">
    <property type="component" value="Unassembled WGS sequence"/>
</dbReference>
<dbReference type="InterPro" id="IPR017907">
    <property type="entry name" value="Znf_RING_CS"/>
</dbReference>
<dbReference type="PROSITE" id="PS50114">
    <property type="entry name" value="GATA_ZN_FINGER_2"/>
    <property type="match status" value="1"/>
</dbReference>
<dbReference type="OrthoDB" id="302966at2759"/>
<sequence>MSQENSTTATSGNPNNTKSSHKEKPKKLGSHRQHRVNSKPPKAGKHRDGPGKQRFENDLEFNIQDELVSGNFKARGRKTQISINHLLDFQLPERPNDGEAASGIARRRTKRQFQEHIHLHGDSFINANFKFLVDDRYTYQEQSLDPNVPIPHEKIVRVTATKGQSCPICLTEEIVAPRMVSCGHLFCHACLLSFFAAGTEQPNNDGTGINYKKKRYKECPLCSTIIRKEKAIPATLTEPDSTLKLPQVGQIDTFQLMCKPHGSMLPLPVVLNVDPMSLHHFPSVEFKELAPYSRIMKCNPQYAIDLYKKDISNIQGQYELDRVLYNEDGKFAQLAIEENKLKISVSEKSIRSEAEILSSSISHLSLDVGLEKYNDANAFFFFQTAFDANTRYYLSPLDVKVLLNAFGHYSAFPPSLTAQVEDVHYGTVVTESLMQRYKYFGHLPVGSEMAFVDLDWRTSDIIAPEVYQSFAAELSSRRRKSTWRKQREDKEKKRYEKKLEREQQEFYMRENGNTEYTASVIKPIRSVPLQKLPEKKSDSGSTSLVQKSASRLERTVWGTSIPASDKAPESSQEDEELEKLLVNLNQGPSTKQGKKKKRMVTLLSSNPSRGSL</sequence>
<feature type="region of interest" description="Disordered" evidence="7">
    <location>
        <begin position="1"/>
        <end position="54"/>
    </location>
</feature>